<dbReference type="Proteomes" id="UP000252118">
    <property type="component" value="Unassembled WGS sequence"/>
</dbReference>
<accession>A0A366ERA0</accession>
<evidence type="ECO:0000313" key="2">
    <source>
        <dbReference type="Proteomes" id="UP000252118"/>
    </source>
</evidence>
<name>A0A366ERA0_9BACI</name>
<dbReference type="EMBL" id="QNRJ01000005">
    <property type="protein sequence ID" value="RBP04927.1"/>
    <property type="molecule type" value="Genomic_DNA"/>
</dbReference>
<dbReference type="OrthoDB" id="1953267at2"/>
<protein>
    <submittedName>
        <fullName evidence="1">Uncharacterized protein</fullName>
    </submittedName>
</protein>
<reference evidence="1 2" key="1">
    <citation type="submission" date="2018-06" db="EMBL/GenBank/DDBJ databases">
        <title>Freshwater and sediment microbial communities from various areas in North America, analyzing microbe dynamics in response to fracking.</title>
        <authorList>
            <person name="Lamendella R."/>
        </authorList>
    </citation>
    <scope>NUCLEOTIDE SEQUENCE [LARGE SCALE GENOMIC DNA]</scope>
    <source>
        <strain evidence="1 2">97B</strain>
    </source>
</reference>
<gene>
    <name evidence="1" type="ORF">DET59_105217</name>
</gene>
<proteinExistence type="predicted"/>
<sequence>MKKLLGFSEITAVLLSGCGEVQISINKDQEVESRETGSNKKDNEKVELMNDGVESEEVTDADKQKAILQFINEDIYKVAEYEVVAFQSLASVSGVNFTDDPTVYKELTRNTIPAYEKALKEAKDIEAEIPELEVMTDRIVTATQTFYDALILEKKAIEDQDEDLINQSNAKIEEYYKLVEVYNSDMKVLAEKYGVTYDLNEPKQNVQEL</sequence>
<dbReference type="RefSeq" id="WP_113969347.1">
    <property type="nucleotide sequence ID" value="NZ_QNRJ01000005.1"/>
</dbReference>
<evidence type="ECO:0000313" key="1">
    <source>
        <dbReference type="EMBL" id="RBP04927.1"/>
    </source>
</evidence>
<comment type="caution">
    <text evidence="1">The sequence shown here is derived from an EMBL/GenBank/DDBJ whole genome shotgun (WGS) entry which is preliminary data.</text>
</comment>
<organism evidence="1 2">
    <name type="scientific">Rossellomorea aquimaris</name>
    <dbReference type="NCBI Taxonomy" id="189382"/>
    <lineage>
        <taxon>Bacteria</taxon>
        <taxon>Bacillati</taxon>
        <taxon>Bacillota</taxon>
        <taxon>Bacilli</taxon>
        <taxon>Bacillales</taxon>
        <taxon>Bacillaceae</taxon>
        <taxon>Rossellomorea</taxon>
    </lineage>
</organism>
<dbReference type="AlphaFoldDB" id="A0A366ERA0"/>